<evidence type="ECO:0000256" key="7">
    <source>
        <dbReference type="ARBA" id="ARBA00022840"/>
    </source>
</evidence>
<feature type="domain" description="Rad50/SbcC-type AAA" evidence="11">
    <location>
        <begin position="51"/>
        <end position="255"/>
    </location>
</feature>
<keyword evidence="8 10" id="KW-0175">Coiled coil</keyword>
<dbReference type="GO" id="GO:0030915">
    <property type="term" value="C:Smc5-Smc6 complex"/>
    <property type="evidence" value="ECO:0007669"/>
    <property type="project" value="UniProtKB-ARBA"/>
</dbReference>
<dbReference type="AlphaFoldDB" id="A0A7H9B3I5"/>
<evidence type="ECO:0000256" key="3">
    <source>
        <dbReference type="ARBA" id="ARBA00010171"/>
    </source>
</evidence>
<evidence type="ECO:0000313" key="12">
    <source>
        <dbReference type="EMBL" id="QLG73221.1"/>
    </source>
</evidence>
<dbReference type="Gene3D" id="1.20.5.110">
    <property type="match status" value="1"/>
</dbReference>
<reference evidence="12 13" key="1">
    <citation type="submission" date="2020-07" db="EMBL/GenBank/DDBJ databases">
        <title>The yeast mating-type switching endonuclease HO is a domesticated member of an unorthodox homing genetic element family.</title>
        <authorList>
            <person name="Coughlan A.Y."/>
            <person name="Lombardi L."/>
            <person name="Braun-Galleani S."/>
            <person name="Martos A.R."/>
            <person name="Galeote V."/>
            <person name="Bigey F."/>
            <person name="Dequin S."/>
            <person name="Byrne K.P."/>
            <person name="Wolfe K.H."/>
        </authorList>
    </citation>
    <scope>NUCLEOTIDE SEQUENCE [LARGE SCALE GENOMIC DNA]</scope>
    <source>
        <strain evidence="12 13">NRRL Y-6702</strain>
    </source>
</reference>
<dbReference type="SUPFAM" id="SSF52540">
    <property type="entry name" value="P-loop containing nucleoside triphosphate hydrolases"/>
    <property type="match status" value="2"/>
</dbReference>
<evidence type="ECO:0000256" key="8">
    <source>
        <dbReference type="ARBA" id="ARBA00023054"/>
    </source>
</evidence>
<evidence type="ECO:0000256" key="1">
    <source>
        <dbReference type="ARBA" id="ARBA00004123"/>
    </source>
</evidence>
<dbReference type="GO" id="GO:0005524">
    <property type="term" value="F:ATP binding"/>
    <property type="evidence" value="ECO:0007669"/>
    <property type="project" value="UniProtKB-KW"/>
</dbReference>
<dbReference type="InterPro" id="IPR027417">
    <property type="entry name" value="P-loop_NTPase"/>
</dbReference>
<gene>
    <name evidence="12" type="ORF">HG535_0E03050</name>
</gene>
<dbReference type="PANTHER" id="PTHR45916:SF1">
    <property type="entry name" value="STRUCTURAL MAINTENANCE OF CHROMOSOMES PROTEIN 5"/>
    <property type="match status" value="1"/>
</dbReference>
<dbReference type="KEGG" id="zmk:HG535_0E03050"/>
<dbReference type="GO" id="GO:0007059">
    <property type="term" value="P:chromosome segregation"/>
    <property type="evidence" value="ECO:0007669"/>
    <property type="project" value="UniProtKB-ARBA"/>
</dbReference>
<keyword evidence="7" id="KW-0067">ATP-binding</keyword>
<evidence type="ECO:0000256" key="10">
    <source>
        <dbReference type="SAM" id="Coils"/>
    </source>
</evidence>
<dbReference type="Pfam" id="PF13476">
    <property type="entry name" value="AAA_23"/>
    <property type="match status" value="1"/>
</dbReference>
<dbReference type="FunFam" id="3.40.50.300:FF:001301">
    <property type="entry name" value="Structural maintenance of chromosomes 5"/>
    <property type="match status" value="1"/>
</dbReference>
<evidence type="ECO:0000256" key="9">
    <source>
        <dbReference type="ARBA" id="ARBA00023242"/>
    </source>
</evidence>
<evidence type="ECO:0000256" key="4">
    <source>
        <dbReference type="ARBA" id="ARBA00018687"/>
    </source>
</evidence>
<comment type="similarity">
    <text evidence="3">Belongs to the SMC family. SMC5 subfamily.</text>
</comment>
<dbReference type="EMBL" id="CP058608">
    <property type="protein sequence ID" value="QLG73221.1"/>
    <property type="molecule type" value="Genomic_DNA"/>
</dbReference>
<dbReference type="OrthoDB" id="10254973at2759"/>
<dbReference type="GO" id="GO:0003697">
    <property type="term" value="F:single-stranded DNA binding"/>
    <property type="evidence" value="ECO:0007669"/>
    <property type="project" value="TreeGrafter"/>
</dbReference>
<keyword evidence="5" id="KW-0158">Chromosome</keyword>
<dbReference type="InterPro" id="IPR038729">
    <property type="entry name" value="Rad50/SbcC_AAA"/>
</dbReference>
<dbReference type="RefSeq" id="XP_037144948.1">
    <property type="nucleotide sequence ID" value="XM_037289053.1"/>
</dbReference>
<feature type="coiled-coil region" evidence="10">
    <location>
        <begin position="890"/>
        <end position="924"/>
    </location>
</feature>
<protein>
    <recommendedName>
        <fullName evidence="4">Structural maintenance of chromosomes protein 5</fullName>
    </recommendedName>
</protein>
<evidence type="ECO:0000256" key="2">
    <source>
        <dbReference type="ARBA" id="ARBA00004286"/>
    </source>
</evidence>
<feature type="coiled-coil region" evidence="10">
    <location>
        <begin position="663"/>
        <end position="697"/>
    </location>
</feature>
<dbReference type="GO" id="GO:0005634">
    <property type="term" value="C:nucleus"/>
    <property type="evidence" value="ECO:0007669"/>
    <property type="project" value="UniProtKB-SubCell"/>
</dbReference>
<comment type="subcellular location">
    <subcellularLocation>
        <location evidence="2">Chromosome</location>
    </subcellularLocation>
    <subcellularLocation>
        <location evidence="1">Nucleus</location>
    </subcellularLocation>
</comment>
<accession>A0A7H9B3I5</accession>
<dbReference type="Gene3D" id="3.40.50.300">
    <property type="entry name" value="P-loop containing nucleotide triphosphate hydrolases"/>
    <property type="match status" value="2"/>
</dbReference>
<keyword evidence="13" id="KW-1185">Reference proteome</keyword>
<organism evidence="12 13">
    <name type="scientific">Zygotorulaspora mrakii</name>
    <name type="common">Zygosaccharomyces mrakii</name>
    <dbReference type="NCBI Taxonomy" id="42260"/>
    <lineage>
        <taxon>Eukaryota</taxon>
        <taxon>Fungi</taxon>
        <taxon>Dikarya</taxon>
        <taxon>Ascomycota</taxon>
        <taxon>Saccharomycotina</taxon>
        <taxon>Saccharomycetes</taxon>
        <taxon>Saccharomycetales</taxon>
        <taxon>Saccharomycetaceae</taxon>
        <taxon>Zygotorulaspora</taxon>
    </lineage>
</organism>
<keyword evidence="9" id="KW-0539">Nucleus</keyword>
<proteinExistence type="inferred from homology"/>
<dbReference type="Proteomes" id="UP000509704">
    <property type="component" value="Chromosome 5"/>
</dbReference>
<evidence type="ECO:0000259" key="11">
    <source>
        <dbReference type="Pfam" id="PF13476"/>
    </source>
</evidence>
<sequence length="1099" mass="127544">MVSTMDLHCHVRRDEQDLRVDDQAAKTVSHNKRLKIGNIDHEQFRPGSLVKMKLENFVTYTLTEFNLSPSLNMIIGPNGSGKSTFVCAVCLGLAGKPEYIGRSKKVSDYIKNGEDSGSVEITLKNSPIVKQIAAVEPGDEVIVIKRIMSRLKTKSEYFINGIGVSESTIKSLILQLNIQLDNLCQFLSQERVEEFARLKSDKLLVETIRSIDCDLIAVLNQSKQFQTLQLNTQKELENNNKRVDTLKEKRQKLDESVRAFKEYERKKREIEIHVQLLPYVKVKDHKVKSQAYKRDYEEAKANLKALLKEKKPFSIVQKEVEKNSDSLQDKIDKKIEDMNRGKEKYKQNVDQLELMRENIEKKRSQNKYYRDRTNILKSEILKTKTRLETAEKELSQMESPDSSRLDEISFQRKELIKRETDIRDLIMELDSKGTAISHEVGTLTRQIENRQRSLQGSDRISVLDQSRDLLEVKKAVLYIRSRPEMANKVLEPPIMSISVGNPKIAAYLAQCVDYNTCKAFTVTDSDAYEKYADEILQRFKVNLRELSNYDSNQPIQIPRLRELGFEDYLSNFVSGDRNVIQMLCQFSKIHTIPISRRELSPAQLSSLTSPDKNGRLLFKRMIHGNKVVDIKRSLYGRKQVFMVDSNVKDTNFYQASVISEEHLKRTNSDISQLQSRIENGKAKLDGLALEKNRYKQKVSNNQIEQNSLAKEAHSLNMVRQKYTMKKNEIIQLDADIKQLGSKLKKDVSHKIQAVEEEIAQLIATEMEGIQKVIELAEKLSHYQREHILSELRHFDSKNIDMSMRDVFSHYSQRENELTLEYNEKKRILKDTRKTAEYREWIRQINSYSDETKEKLNEYAEEYEKSHNFNLQFIQSMVDRLESEIATENHDESAITILEEVERELKRLEDIIPTQLQELNEVKQEFHRHFVVLEPRLDDMTAKISARFSQLFNNVGSAGAIQLDKPHLISDWKLEIMVKFRDNAVLKKLDSHAQSGGERAVSTVLYMIALQEFANAPFRVVDEINQGMDSRNERIMHKCIVENACAENTSQYFLITPKLLTDLHYDENMRIHCVMAGPWIPDPVERPEMVNFGQTSRYVF</sequence>
<keyword evidence="6" id="KW-0547">Nucleotide-binding</keyword>
<dbReference type="GO" id="GO:0000724">
    <property type="term" value="P:double-strand break repair via homologous recombination"/>
    <property type="evidence" value="ECO:0007669"/>
    <property type="project" value="TreeGrafter"/>
</dbReference>
<dbReference type="PANTHER" id="PTHR45916">
    <property type="entry name" value="STRUCTURAL MAINTENANCE OF CHROMOSOMES PROTEIN 5"/>
    <property type="match status" value="1"/>
</dbReference>
<name>A0A7H9B3I5_ZYGMR</name>
<evidence type="ECO:0000256" key="6">
    <source>
        <dbReference type="ARBA" id="ARBA00022741"/>
    </source>
</evidence>
<feature type="coiled-coil region" evidence="10">
    <location>
        <begin position="229"/>
        <end position="362"/>
    </location>
</feature>
<evidence type="ECO:0000313" key="13">
    <source>
        <dbReference type="Proteomes" id="UP000509704"/>
    </source>
</evidence>
<dbReference type="GeneID" id="59236963"/>
<evidence type="ECO:0000256" key="5">
    <source>
        <dbReference type="ARBA" id="ARBA00022454"/>
    </source>
</evidence>